<proteinExistence type="predicted"/>
<dbReference type="SMR" id="A0A2J8M9S5"/>
<reference evidence="2 3" key="1">
    <citation type="submission" date="2017-12" db="EMBL/GenBank/DDBJ databases">
        <title>High-resolution comparative analysis of great ape genomes.</title>
        <authorList>
            <person name="Pollen A."/>
            <person name="Hastie A."/>
            <person name="Hormozdiari F."/>
            <person name="Dougherty M."/>
            <person name="Liu R."/>
            <person name="Chaisson M."/>
            <person name="Hoppe E."/>
            <person name="Hill C."/>
            <person name="Pang A."/>
            <person name="Hillier L."/>
            <person name="Baker C."/>
            <person name="Armstrong J."/>
            <person name="Shendure J."/>
            <person name="Paten B."/>
            <person name="Wilson R."/>
            <person name="Chao H."/>
            <person name="Schneider V."/>
            <person name="Ventura M."/>
            <person name="Kronenberg Z."/>
            <person name="Murali S."/>
            <person name="Gordon D."/>
            <person name="Cantsilieris S."/>
            <person name="Munson K."/>
            <person name="Nelson B."/>
            <person name="Raja A."/>
            <person name="Underwood J."/>
            <person name="Diekhans M."/>
            <person name="Fiddes I."/>
            <person name="Haussler D."/>
            <person name="Eichler E."/>
        </authorList>
    </citation>
    <scope>NUCLEOTIDE SEQUENCE [LARGE SCALE GENOMIC DNA]</scope>
    <source>
        <strain evidence="2">Yerkes chimp pedigree #C0471</strain>
    </source>
</reference>
<organism evidence="2 3">
    <name type="scientific">Pan troglodytes</name>
    <name type="common">Chimpanzee</name>
    <dbReference type="NCBI Taxonomy" id="9598"/>
    <lineage>
        <taxon>Eukaryota</taxon>
        <taxon>Metazoa</taxon>
        <taxon>Chordata</taxon>
        <taxon>Craniata</taxon>
        <taxon>Vertebrata</taxon>
        <taxon>Euteleostomi</taxon>
        <taxon>Mammalia</taxon>
        <taxon>Eutheria</taxon>
        <taxon>Euarchontoglires</taxon>
        <taxon>Primates</taxon>
        <taxon>Haplorrhini</taxon>
        <taxon>Catarrhini</taxon>
        <taxon>Hominidae</taxon>
        <taxon>Pan</taxon>
    </lineage>
</organism>
<feature type="compositionally biased region" description="Basic residues" evidence="1">
    <location>
        <begin position="54"/>
        <end position="79"/>
    </location>
</feature>
<protein>
    <submittedName>
        <fullName evidence="2">JPH1 isoform 3</fullName>
    </submittedName>
</protein>
<dbReference type="AlphaFoldDB" id="A0A2J8M9S5"/>
<evidence type="ECO:0000313" key="3">
    <source>
        <dbReference type="Proteomes" id="UP000236370"/>
    </source>
</evidence>
<sequence>MTGGRYLPGPVGRRHAAWLRRAPERALRHGHGDPLTAAYLAGLAAQRAEQWQRAPRRRSRRRQPGRHPRRFRAQLPRRR</sequence>
<evidence type="ECO:0000256" key="1">
    <source>
        <dbReference type="SAM" id="MobiDB-lite"/>
    </source>
</evidence>
<name>A0A2J8M9S5_PANTR</name>
<accession>A0A2J8M9S5</accession>
<comment type="caution">
    <text evidence="2">The sequence shown here is derived from an EMBL/GenBank/DDBJ whole genome shotgun (WGS) entry which is preliminary data.</text>
</comment>
<dbReference type="Proteomes" id="UP000236370">
    <property type="component" value="Unassembled WGS sequence"/>
</dbReference>
<gene>
    <name evidence="2" type="ORF">CK820_G0022334</name>
</gene>
<dbReference type="EMBL" id="NBAG03000263">
    <property type="protein sequence ID" value="PNI56282.1"/>
    <property type="molecule type" value="Genomic_DNA"/>
</dbReference>
<feature type="region of interest" description="Disordered" evidence="1">
    <location>
        <begin position="49"/>
        <end position="79"/>
    </location>
</feature>
<evidence type="ECO:0000313" key="2">
    <source>
        <dbReference type="EMBL" id="PNI56282.1"/>
    </source>
</evidence>